<dbReference type="GO" id="GO:0005524">
    <property type="term" value="F:ATP binding"/>
    <property type="evidence" value="ECO:0007669"/>
    <property type="project" value="UniProtKB-KW"/>
</dbReference>
<comment type="caution">
    <text evidence="12">The sequence shown here is derived from an EMBL/GenBank/DDBJ whole genome shotgun (WGS) entry which is preliminary data.</text>
</comment>
<comment type="catalytic activity">
    <reaction evidence="8">
        <text>L-tyrosyl-[protein] + ATP = O-phospho-L-tyrosyl-[protein] + ADP + H(+)</text>
        <dbReference type="Rhea" id="RHEA:10596"/>
        <dbReference type="Rhea" id="RHEA-COMP:10136"/>
        <dbReference type="Rhea" id="RHEA-COMP:20101"/>
        <dbReference type="ChEBI" id="CHEBI:15378"/>
        <dbReference type="ChEBI" id="CHEBI:30616"/>
        <dbReference type="ChEBI" id="CHEBI:46858"/>
        <dbReference type="ChEBI" id="CHEBI:61978"/>
        <dbReference type="ChEBI" id="CHEBI:456216"/>
        <dbReference type="EC" id="2.7.10.2"/>
    </reaction>
</comment>
<keyword evidence="9" id="KW-0812">Transmembrane</keyword>
<sequence length="765" mass="85754">MGFDLRGMLVPYLKKWYWFALCIAIFVSLAYMKIRYTIPQYNVSSTIMIAQDESVTGSELAAFKDLGLLQNAQESKLENEIQVLKSRTLITNIVNDLKLNVRYFSEGRILEVENYPKSLIEINFLSHDSIVHTKSATFNVRINSSTSFTFLDKEGTKLSDHSFGNTVTTNIGDVVITPSVDNLDTHSGKVIKIVVTPVKFVVEAYRNKLAVFPARGSSIVGISLNDPVREKAKDIINNLVDEYNIATVESKKQISARTANFINERLDLISGDLSEVDDEAAGYKSKFGLTSDVDAQTQRVADIDSRNVQEIAQLSTQINLIESMRRFVLSQDGRYDLIPANLGFADASITNTVTRYNGLTLQRKRLLKTSSEQNPVVVNIDQQIDGLRQVLIGSLNSLKSSIDIRLKSLRTQDQYFSGKLYNAPIREKDLRVIEREQTIKEQLYLYLLQKREEAELTSHITVSSARVIDRASTLNSYPVSPNKKIIYAGALFLGFILPFMTIYLSDLLNVKISSREDLEKVLSMPIIGSIPKVKAKNKIIISKNERSGAAEAFRILRTNLDFLMAGTTKSSGRVIFVTSTISGEGKTMISSNLTKTLSITGKKVIYLGTDLRDPKFHKFVDLPEGVNTKGLTNYIMDTELSPVDIIYKDKEENSFDFIPSGAIPPNPAELLMHDRVGEIFEYLKENYDYVVVDTSPVSLVADTLLIGHFADLCIYIVRENYSDKKLLQIPQNFYKDKRLPNIAVLLNSAGSQAGYNYGYGYGKKS</sequence>
<dbReference type="PANTHER" id="PTHR32309:SF13">
    <property type="entry name" value="FERRIC ENTEROBACTIN TRANSPORT PROTEIN FEPE"/>
    <property type="match status" value="1"/>
</dbReference>
<dbReference type="Proteomes" id="UP000076715">
    <property type="component" value="Unassembled WGS sequence"/>
</dbReference>
<dbReference type="NCBIfam" id="TIGR01007">
    <property type="entry name" value="eps_fam"/>
    <property type="match status" value="1"/>
</dbReference>
<feature type="transmembrane region" description="Helical" evidence="9">
    <location>
        <begin position="16"/>
        <end position="34"/>
    </location>
</feature>
<keyword evidence="9" id="KW-0472">Membrane</keyword>
<keyword evidence="4" id="KW-0547">Nucleotide-binding</keyword>
<dbReference type="InterPro" id="IPR005702">
    <property type="entry name" value="Wzc-like_C"/>
</dbReference>
<gene>
    <name evidence="12" type="ORF">AWE51_01250</name>
</gene>
<organism evidence="12 13">
    <name type="scientific">Aquimarina aggregata</name>
    <dbReference type="NCBI Taxonomy" id="1642818"/>
    <lineage>
        <taxon>Bacteria</taxon>
        <taxon>Pseudomonadati</taxon>
        <taxon>Bacteroidota</taxon>
        <taxon>Flavobacteriia</taxon>
        <taxon>Flavobacteriales</taxon>
        <taxon>Flavobacteriaceae</taxon>
        <taxon>Aquimarina</taxon>
    </lineage>
</organism>
<evidence type="ECO:0000259" key="10">
    <source>
        <dbReference type="Pfam" id="PF13614"/>
    </source>
</evidence>
<reference evidence="12 13" key="1">
    <citation type="submission" date="2016-01" db="EMBL/GenBank/DDBJ databases">
        <title>The draft genome sequence of Aquimarina sp. RZW4-3-2.</title>
        <authorList>
            <person name="Wang Y."/>
        </authorList>
    </citation>
    <scope>NUCLEOTIDE SEQUENCE [LARGE SCALE GENOMIC DNA]</scope>
    <source>
        <strain evidence="12 13">RZW4-3-2</strain>
    </source>
</reference>
<dbReference type="GO" id="GO:0004715">
    <property type="term" value="F:non-membrane spanning protein tyrosine kinase activity"/>
    <property type="evidence" value="ECO:0007669"/>
    <property type="project" value="UniProtKB-EC"/>
</dbReference>
<comment type="similarity">
    <text evidence="1">Belongs to the CpsD/CapB family.</text>
</comment>
<evidence type="ECO:0000256" key="4">
    <source>
        <dbReference type="ARBA" id="ARBA00022741"/>
    </source>
</evidence>
<evidence type="ECO:0000259" key="11">
    <source>
        <dbReference type="Pfam" id="PF13807"/>
    </source>
</evidence>
<evidence type="ECO:0000256" key="3">
    <source>
        <dbReference type="ARBA" id="ARBA00022679"/>
    </source>
</evidence>
<dbReference type="SUPFAM" id="SSF52540">
    <property type="entry name" value="P-loop containing nucleoside triphosphate hydrolases"/>
    <property type="match status" value="1"/>
</dbReference>
<dbReference type="InterPro" id="IPR025669">
    <property type="entry name" value="AAA_dom"/>
</dbReference>
<protein>
    <recommendedName>
        <fullName evidence="2">non-specific protein-tyrosine kinase</fullName>
        <ecNumber evidence="2">2.7.10.2</ecNumber>
    </recommendedName>
</protein>
<dbReference type="STRING" id="1642818.AWE51_01250"/>
<proteinExistence type="inferred from homology"/>
<evidence type="ECO:0000256" key="8">
    <source>
        <dbReference type="ARBA" id="ARBA00051245"/>
    </source>
</evidence>
<keyword evidence="3" id="KW-0808">Transferase</keyword>
<evidence type="ECO:0000313" key="12">
    <source>
        <dbReference type="EMBL" id="KZS42714.1"/>
    </source>
</evidence>
<evidence type="ECO:0000256" key="1">
    <source>
        <dbReference type="ARBA" id="ARBA00007316"/>
    </source>
</evidence>
<feature type="transmembrane region" description="Helical" evidence="9">
    <location>
        <begin position="485"/>
        <end position="504"/>
    </location>
</feature>
<keyword evidence="5 12" id="KW-0418">Kinase</keyword>
<dbReference type="PANTHER" id="PTHR32309">
    <property type="entry name" value="TYROSINE-PROTEIN KINASE"/>
    <property type="match status" value="1"/>
</dbReference>
<dbReference type="Pfam" id="PF13807">
    <property type="entry name" value="GNVR"/>
    <property type="match status" value="1"/>
</dbReference>
<dbReference type="EC" id="2.7.10.2" evidence="2"/>
<keyword evidence="6" id="KW-0067">ATP-binding</keyword>
<dbReference type="InterPro" id="IPR050445">
    <property type="entry name" value="Bact_polysacc_biosynth/exp"/>
</dbReference>
<dbReference type="EMBL" id="LQRT01000002">
    <property type="protein sequence ID" value="KZS42714.1"/>
    <property type="molecule type" value="Genomic_DNA"/>
</dbReference>
<dbReference type="CDD" id="cd05387">
    <property type="entry name" value="BY-kinase"/>
    <property type="match status" value="1"/>
</dbReference>
<accession>A0A162CVB7</accession>
<evidence type="ECO:0000256" key="2">
    <source>
        <dbReference type="ARBA" id="ARBA00011903"/>
    </source>
</evidence>
<keyword evidence="9" id="KW-1133">Transmembrane helix</keyword>
<evidence type="ECO:0000256" key="6">
    <source>
        <dbReference type="ARBA" id="ARBA00022840"/>
    </source>
</evidence>
<dbReference type="InterPro" id="IPR027417">
    <property type="entry name" value="P-loop_NTPase"/>
</dbReference>
<evidence type="ECO:0000256" key="5">
    <source>
        <dbReference type="ARBA" id="ARBA00022777"/>
    </source>
</evidence>
<dbReference type="InterPro" id="IPR032807">
    <property type="entry name" value="GNVR"/>
</dbReference>
<dbReference type="GO" id="GO:0005886">
    <property type="term" value="C:plasma membrane"/>
    <property type="evidence" value="ECO:0007669"/>
    <property type="project" value="TreeGrafter"/>
</dbReference>
<feature type="domain" description="Tyrosine-protein kinase G-rich" evidence="11">
    <location>
        <begin position="433"/>
        <end position="502"/>
    </location>
</feature>
<dbReference type="AlphaFoldDB" id="A0A162CVB7"/>
<dbReference type="Gene3D" id="3.40.50.300">
    <property type="entry name" value="P-loop containing nucleotide triphosphate hydrolases"/>
    <property type="match status" value="1"/>
</dbReference>
<evidence type="ECO:0000256" key="7">
    <source>
        <dbReference type="ARBA" id="ARBA00023137"/>
    </source>
</evidence>
<evidence type="ECO:0000313" key="13">
    <source>
        <dbReference type="Proteomes" id="UP000076715"/>
    </source>
</evidence>
<keyword evidence="13" id="KW-1185">Reference proteome</keyword>
<dbReference type="Pfam" id="PF13614">
    <property type="entry name" value="AAA_31"/>
    <property type="match status" value="1"/>
</dbReference>
<feature type="domain" description="AAA" evidence="10">
    <location>
        <begin position="573"/>
        <end position="705"/>
    </location>
</feature>
<keyword evidence="7" id="KW-0829">Tyrosine-protein kinase</keyword>
<evidence type="ECO:0000256" key="9">
    <source>
        <dbReference type="SAM" id="Phobius"/>
    </source>
</evidence>
<name>A0A162CVB7_9FLAO</name>